<name>A0A5B7CY01_PORTR</name>
<sequence length="109" mass="12094">MLRRLRRLPRLSSGRRRGDSPIQTLGSSVTSLGGGAARHGAKRLDAPFSPLNTCLDYFTLASKTSRFSPPQHSPMTHHRPPRAIPNVNYLPPLYLLLKPVTGRREAAKQ</sequence>
<feature type="region of interest" description="Disordered" evidence="1">
    <location>
        <begin position="1"/>
        <end position="42"/>
    </location>
</feature>
<dbReference type="Proteomes" id="UP000324222">
    <property type="component" value="Unassembled WGS sequence"/>
</dbReference>
<organism evidence="2 3">
    <name type="scientific">Portunus trituberculatus</name>
    <name type="common">Swimming crab</name>
    <name type="synonym">Neptunus trituberculatus</name>
    <dbReference type="NCBI Taxonomy" id="210409"/>
    <lineage>
        <taxon>Eukaryota</taxon>
        <taxon>Metazoa</taxon>
        <taxon>Ecdysozoa</taxon>
        <taxon>Arthropoda</taxon>
        <taxon>Crustacea</taxon>
        <taxon>Multicrustacea</taxon>
        <taxon>Malacostraca</taxon>
        <taxon>Eumalacostraca</taxon>
        <taxon>Eucarida</taxon>
        <taxon>Decapoda</taxon>
        <taxon>Pleocyemata</taxon>
        <taxon>Brachyura</taxon>
        <taxon>Eubrachyura</taxon>
        <taxon>Portunoidea</taxon>
        <taxon>Portunidae</taxon>
        <taxon>Portuninae</taxon>
        <taxon>Portunus</taxon>
    </lineage>
</organism>
<evidence type="ECO:0000313" key="3">
    <source>
        <dbReference type="Proteomes" id="UP000324222"/>
    </source>
</evidence>
<feature type="compositionally biased region" description="Basic residues" evidence="1">
    <location>
        <begin position="1"/>
        <end position="15"/>
    </location>
</feature>
<dbReference type="EMBL" id="VSRR010000372">
    <property type="protein sequence ID" value="MPC14697.1"/>
    <property type="molecule type" value="Genomic_DNA"/>
</dbReference>
<protein>
    <submittedName>
        <fullName evidence="2">Uncharacterized protein</fullName>
    </submittedName>
</protein>
<comment type="caution">
    <text evidence="2">The sequence shown here is derived from an EMBL/GenBank/DDBJ whole genome shotgun (WGS) entry which is preliminary data.</text>
</comment>
<reference evidence="2 3" key="1">
    <citation type="submission" date="2019-05" db="EMBL/GenBank/DDBJ databases">
        <title>Another draft genome of Portunus trituberculatus and its Hox gene families provides insights of decapod evolution.</title>
        <authorList>
            <person name="Jeong J.-H."/>
            <person name="Song I."/>
            <person name="Kim S."/>
            <person name="Choi T."/>
            <person name="Kim D."/>
            <person name="Ryu S."/>
            <person name="Kim W."/>
        </authorList>
    </citation>
    <scope>NUCLEOTIDE SEQUENCE [LARGE SCALE GENOMIC DNA]</scope>
    <source>
        <tissue evidence="2">Muscle</tissue>
    </source>
</reference>
<gene>
    <name evidence="2" type="ORF">E2C01_007468</name>
</gene>
<keyword evidence="3" id="KW-1185">Reference proteome</keyword>
<evidence type="ECO:0000256" key="1">
    <source>
        <dbReference type="SAM" id="MobiDB-lite"/>
    </source>
</evidence>
<evidence type="ECO:0000313" key="2">
    <source>
        <dbReference type="EMBL" id="MPC14697.1"/>
    </source>
</evidence>
<dbReference type="AlphaFoldDB" id="A0A5B7CY01"/>
<accession>A0A5B7CY01</accession>
<proteinExistence type="predicted"/>